<protein>
    <submittedName>
        <fullName evidence="2">Uncharacterized protein</fullName>
    </submittedName>
</protein>
<dbReference type="EMBL" id="LR593886">
    <property type="protein sequence ID" value="VTS03310.1"/>
    <property type="molecule type" value="Genomic_DNA"/>
</dbReference>
<organism evidence="2 3">
    <name type="scientific">Gemmata massiliana</name>
    <dbReference type="NCBI Taxonomy" id="1210884"/>
    <lineage>
        <taxon>Bacteria</taxon>
        <taxon>Pseudomonadati</taxon>
        <taxon>Planctomycetota</taxon>
        <taxon>Planctomycetia</taxon>
        <taxon>Gemmatales</taxon>
        <taxon>Gemmataceae</taxon>
        <taxon>Gemmata</taxon>
    </lineage>
</organism>
<evidence type="ECO:0000313" key="2">
    <source>
        <dbReference type="EMBL" id="VTS03310.1"/>
    </source>
</evidence>
<dbReference type="KEGG" id="gms:SOIL9_72260"/>
<keyword evidence="3" id="KW-1185">Reference proteome</keyword>
<dbReference type="AlphaFoldDB" id="A0A6P2DMD9"/>
<evidence type="ECO:0000256" key="1">
    <source>
        <dbReference type="SAM" id="MobiDB-lite"/>
    </source>
</evidence>
<reference evidence="2 3" key="1">
    <citation type="submission" date="2019-05" db="EMBL/GenBank/DDBJ databases">
        <authorList>
            <consortium name="Science for Life Laboratories"/>
        </authorList>
    </citation>
    <scope>NUCLEOTIDE SEQUENCE [LARGE SCALE GENOMIC DNA]</scope>
    <source>
        <strain evidence="2">Soil9</strain>
    </source>
</reference>
<proteinExistence type="predicted"/>
<accession>A0A6P2DMD9</accession>
<sequence length="126" mass="13719">MTHFVSGHLNLTATEFDVHYRPAIDAALARGDAFVVGDARGTDTLVQNYLFGKTTAVVVYHMFASPRNNAGFKTAGGFETDDARDAQMTADSDGDIAWARPGREKSGTQKNIDRRNTLHTTETKAV</sequence>
<feature type="compositionally biased region" description="Basic and acidic residues" evidence="1">
    <location>
        <begin position="101"/>
        <end position="126"/>
    </location>
</feature>
<feature type="region of interest" description="Disordered" evidence="1">
    <location>
        <begin position="83"/>
        <end position="126"/>
    </location>
</feature>
<name>A0A6P2DMD9_9BACT</name>
<evidence type="ECO:0000313" key="3">
    <source>
        <dbReference type="Proteomes" id="UP000464178"/>
    </source>
</evidence>
<dbReference type="Proteomes" id="UP000464178">
    <property type="component" value="Chromosome"/>
</dbReference>
<gene>
    <name evidence="2" type="ORF">SOIL9_72260</name>
</gene>